<sequence>MYNSTPHSVTGKSPAELFYRRQFRDKFPSIVDVEFAEVDSETRDKDTEMKAKGKEYADRRRHATESTLQGGEKVYVENMTKDNKLSTMFNDVPHTIINKEGNDVELQNDDSGQRLRRNVVHLKRVEGQWKVCEDGNQKDCVDTNDNNDDHKQTT</sequence>
<organism evidence="2 3">
    <name type="scientific">Pararge aegeria aegeria</name>
    <dbReference type="NCBI Taxonomy" id="348720"/>
    <lineage>
        <taxon>Eukaryota</taxon>
        <taxon>Metazoa</taxon>
        <taxon>Ecdysozoa</taxon>
        <taxon>Arthropoda</taxon>
        <taxon>Hexapoda</taxon>
        <taxon>Insecta</taxon>
        <taxon>Pterygota</taxon>
        <taxon>Neoptera</taxon>
        <taxon>Endopterygota</taxon>
        <taxon>Lepidoptera</taxon>
        <taxon>Glossata</taxon>
        <taxon>Ditrysia</taxon>
        <taxon>Papilionoidea</taxon>
        <taxon>Nymphalidae</taxon>
        <taxon>Satyrinae</taxon>
        <taxon>Satyrini</taxon>
        <taxon>Parargina</taxon>
        <taxon>Pararge</taxon>
    </lineage>
</organism>
<accession>A0A8S4QGR0</accession>
<comment type="caution">
    <text evidence="2">The sequence shown here is derived from an EMBL/GenBank/DDBJ whole genome shotgun (WGS) entry which is preliminary data.</text>
</comment>
<protein>
    <submittedName>
        <fullName evidence="2">Jg25083 protein</fullName>
    </submittedName>
</protein>
<evidence type="ECO:0000313" key="2">
    <source>
        <dbReference type="EMBL" id="CAH2208117.1"/>
    </source>
</evidence>
<name>A0A8S4QGR0_9NEOP</name>
<gene>
    <name evidence="2" type="primary">jg25083</name>
    <name evidence="2" type="ORF">PAEG_LOCUS734</name>
</gene>
<dbReference type="Proteomes" id="UP000838756">
    <property type="component" value="Unassembled WGS sequence"/>
</dbReference>
<evidence type="ECO:0000313" key="3">
    <source>
        <dbReference type="Proteomes" id="UP000838756"/>
    </source>
</evidence>
<dbReference type="PANTHER" id="PTHR37984:SF5">
    <property type="entry name" value="PROTEIN NYNRIN-LIKE"/>
    <property type="match status" value="1"/>
</dbReference>
<reference evidence="2" key="1">
    <citation type="submission" date="2022-03" db="EMBL/GenBank/DDBJ databases">
        <authorList>
            <person name="Lindestad O."/>
        </authorList>
    </citation>
    <scope>NUCLEOTIDE SEQUENCE</scope>
</reference>
<dbReference type="OrthoDB" id="10068564at2759"/>
<keyword evidence="3" id="KW-1185">Reference proteome</keyword>
<feature type="region of interest" description="Disordered" evidence="1">
    <location>
        <begin position="41"/>
        <end position="66"/>
    </location>
</feature>
<feature type="region of interest" description="Disordered" evidence="1">
    <location>
        <begin position="133"/>
        <end position="154"/>
    </location>
</feature>
<dbReference type="PANTHER" id="PTHR37984">
    <property type="entry name" value="PROTEIN CBG26694"/>
    <property type="match status" value="1"/>
</dbReference>
<feature type="compositionally biased region" description="Basic and acidic residues" evidence="1">
    <location>
        <begin position="41"/>
        <end position="58"/>
    </location>
</feature>
<dbReference type="EMBL" id="CAKXAJ010002322">
    <property type="protein sequence ID" value="CAH2208117.1"/>
    <property type="molecule type" value="Genomic_DNA"/>
</dbReference>
<dbReference type="AlphaFoldDB" id="A0A8S4QGR0"/>
<evidence type="ECO:0000256" key="1">
    <source>
        <dbReference type="SAM" id="MobiDB-lite"/>
    </source>
</evidence>
<proteinExistence type="predicted"/>
<dbReference type="InterPro" id="IPR050951">
    <property type="entry name" value="Retrovirus_Pol_polyprotein"/>
</dbReference>